<dbReference type="RefSeq" id="WP_133253641.1">
    <property type="nucleotide sequence ID" value="NZ_JACHVZ010000007.1"/>
</dbReference>
<proteinExistence type="predicted"/>
<reference evidence="1 2" key="1">
    <citation type="submission" date="2020-08" db="EMBL/GenBank/DDBJ databases">
        <title>Genomic Encyclopedia of Type Strains, Phase IV (KMG-V): Genome sequencing to study the core and pangenomes of soil and plant-associated prokaryotes.</title>
        <authorList>
            <person name="Whitman W."/>
        </authorList>
    </citation>
    <scope>NUCLEOTIDE SEQUENCE [LARGE SCALE GENOMIC DNA]</scope>
    <source>
        <strain evidence="1 2">SRMrh-85</strain>
    </source>
</reference>
<comment type="caution">
    <text evidence="1">The sequence shown here is derived from an EMBL/GenBank/DDBJ whole genome shotgun (WGS) entry which is preliminary data.</text>
</comment>
<dbReference type="EMBL" id="JACHVZ010000007">
    <property type="protein sequence ID" value="MBB2928396.1"/>
    <property type="molecule type" value="Genomic_DNA"/>
</dbReference>
<evidence type="ECO:0000313" key="1">
    <source>
        <dbReference type="EMBL" id="MBB2928396.1"/>
    </source>
</evidence>
<protein>
    <submittedName>
        <fullName evidence="1">Uncharacterized protein</fullName>
    </submittedName>
</protein>
<sequence length="244" mass="24522">MLIDFRRKTLGFHPCVAAAVLGGAALTAGVGALSSSSAANTQADAANNATGAQMAMFNTTQQNLQPYMSAGSNALSTLNGQLSTLNAPINNTNWQQYMSPAYDFQLQQGDQAIQNSAAATDGALSGAALKGLINYNQNMAGTAFQNAFNDYQTQNSNIYSRLSNLANLGESAAAGVGQAATTTGSNVANTITAAGNAQAAGTVGTANAVTGAVNNGLGYYMLNNLAGAGSTADYGVPGWTPAGS</sequence>
<keyword evidence="2" id="KW-1185">Reference proteome</keyword>
<gene>
    <name evidence="1" type="ORF">FHX59_002818</name>
</gene>
<organism evidence="1 2">
    <name type="scientific">Paraburkholderia silvatlantica</name>
    <dbReference type="NCBI Taxonomy" id="321895"/>
    <lineage>
        <taxon>Bacteria</taxon>
        <taxon>Pseudomonadati</taxon>
        <taxon>Pseudomonadota</taxon>
        <taxon>Betaproteobacteria</taxon>
        <taxon>Burkholderiales</taxon>
        <taxon>Burkholderiaceae</taxon>
        <taxon>Paraburkholderia</taxon>
    </lineage>
</organism>
<dbReference type="Proteomes" id="UP000533533">
    <property type="component" value="Unassembled WGS sequence"/>
</dbReference>
<name>A0ABR6FLU3_9BURK</name>
<evidence type="ECO:0000313" key="2">
    <source>
        <dbReference type="Proteomes" id="UP000533533"/>
    </source>
</evidence>
<accession>A0ABR6FLU3</accession>